<dbReference type="InterPro" id="IPR019787">
    <property type="entry name" value="Znf_PHD-finger"/>
</dbReference>
<dbReference type="PROSITE" id="PS52014">
    <property type="entry name" value="SAMD1_WH"/>
    <property type="match status" value="1"/>
</dbReference>
<dbReference type="AlphaFoldDB" id="A0A913ZBN8"/>
<evidence type="ECO:0000256" key="11">
    <source>
        <dbReference type="PROSITE-ProRule" id="PRU00146"/>
    </source>
</evidence>
<dbReference type="GO" id="GO:0042393">
    <property type="term" value="F:histone binding"/>
    <property type="evidence" value="ECO:0007669"/>
    <property type="project" value="TreeGrafter"/>
</dbReference>
<dbReference type="PANTHER" id="PTHR12247:SF139">
    <property type="entry name" value="ATHERIN-RELATED"/>
    <property type="match status" value="1"/>
</dbReference>
<keyword evidence="3" id="KW-1017">Isopeptide bond</keyword>
<keyword evidence="9" id="KW-0156">Chromatin regulator</keyword>
<sequence length="535" mass="59027">MGTRTNQEVILETIDSLRRRKARPDLERICHMVERKYGVSAAEVECELERLVDDEVVFKVEYKGSTSYRNASKWKQSHLSGNRLNSADSSRLLLAAVEELSRVSKDARSTTTDTVRPPDGGGGSRRGEAVQIEDIERYLMTLDPDTKLTAKMRLQIALDREVYSGRLAKVSKGVYALPPSAEEQANPARAFKKVDRVKKRKRIRKTHGPDFEHEPLCKQPSYDQRCDYCSYSANCNKFGDAEELLVCKDCSLKVHPSCMRYSAELAERSRLSPWQCMDCKTCLVCNESGDAVSTVYPSASKDKLLFCDSCDKGYHMACHLPPVFKKPEGKWVCFTCERDEEMEYYSSDGSAVLSSNEDFYSMQSSPSETGTALPLNDASREMSSTPGKISPDVATPSLSNAARLPEQSASAGSHLDFPLTDPAEWSIEEVVRYFAVHGFPEQSAAFQEQEIDGKSLLLMKRLDVLTGLSLKLGPALKIYNHVMRLQLFCKHGCKPNGAAASKAGKSAKSAASGSSSTSANKTAAKTSSSGTSQTK</sequence>
<dbReference type="CDD" id="cd09583">
    <property type="entry name" value="SAM_Atherin-like"/>
    <property type="match status" value="1"/>
</dbReference>
<dbReference type="Pfam" id="PF21524">
    <property type="entry name" value="SAMD1_WH"/>
    <property type="match status" value="1"/>
</dbReference>
<feature type="domain" description="PHD-type" evidence="13">
    <location>
        <begin position="223"/>
        <end position="282"/>
    </location>
</feature>
<feature type="compositionally biased region" description="Polar residues" evidence="12">
    <location>
        <begin position="360"/>
        <end position="370"/>
    </location>
</feature>
<dbReference type="CDD" id="cd15527">
    <property type="entry name" value="PHD2_KAT6A_6B"/>
    <property type="match status" value="1"/>
</dbReference>
<keyword evidence="4" id="KW-0597">Phosphoprotein</keyword>
<dbReference type="InterPro" id="IPR011011">
    <property type="entry name" value="Znf_FYVE_PHD"/>
</dbReference>
<dbReference type="GO" id="GO:0005634">
    <property type="term" value="C:nucleus"/>
    <property type="evidence" value="ECO:0007669"/>
    <property type="project" value="UniProtKB-SubCell"/>
</dbReference>
<dbReference type="Gene3D" id="1.10.150.50">
    <property type="entry name" value="Transcription Factor, Ets-1"/>
    <property type="match status" value="1"/>
</dbReference>
<evidence type="ECO:0000256" key="9">
    <source>
        <dbReference type="ARBA" id="ARBA00022853"/>
    </source>
</evidence>
<dbReference type="InterPro" id="IPR050548">
    <property type="entry name" value="PcG_chromatin_remod_factors"/>
</dbReference>
<feature type="region of interest" description="Disordered" evidence="12">
    <location>
        <begin position="104"/>
        <end position="128"/>
    </location>
</feature>
<organism evidence="15 16">
    <name type="scientific">Patiria miniata</name>
    <name type="common">Bat star</name>
    <name type="synonym">Asterina miniata</name>
    <dbReference type="NCBI Taxonomy" id="46514"/>
    <lineage>
        <taxon>Eukaryota</taxon>
        <taxon>Metazoa</taxon>
        <taxon>Echinodermata</taxon>
        <taxon>Eleutherozoa</taxon>
        <taxon>Asterozoa</taxon>
        <taxon>Asteroidea</taxon>
        <taxon>Valvatacea</taxon>
        <taxon>Valvatida</taxon>
        <taxon>Asterinidae</taxon>
        <taxon>Patiria</taxon>
    </lineage>
</organism>
<protein>
    <submittedName>
        <fullName evidence="15">Uncharacterized protein</fullName>
    </submittedName>
</protein>
<evidence type="ECO:0000256" key="7">
    <source>
        <dbReference type="ARBA" id="ARBA00022833"/>
    </source>
</evidence>
<dbReference type="Pfam" id="PF00628">
    <property type="entry name" value="PHD"/>
    <property type="match status" value="1"/>
</dbReference>
<reference evidence="15" key="1">
    <citation type="submission" date="2022-11" db="UniProtKB">
        <authorList>
            <consortium name="EnsemblMetazoa"/>
        </authorList>
    </citation>
    <scope>IDENTIFICATION</scope>
</reference>
<dbReference type="GO" id="GO:0045892">
    <property type="term" value="P:negative regulation of DNA-templated transcription"/>
    <property type="evidence" value="ECO:0007669"/>
    <property type="project" value="TreeGrafter"/>
</dbReference>
<proteinExistence type="predicted"/>
<dbReference type="RefSeq" id="XP_038048456.1">
    <property type="nucleotide sequence ID" value="XM_038192528.1"/>
</dbReference>
<evidence type="ECO:0000259" key="13">
    <source>
        <dbReference type="PROSITE" id="PS50016"/>
    </source>
</evidence>
<keyword evidence="2" id="KW-0678">Repressor</keyword>
<evidence type="ECO:0000256" key="12">
    <source>
        <dbReference type="SAM" id="MobiDB-lite"/>
    </source>
</evidence>
<evidence type="ECO:0000256" key="6">
    <source>
        <dbReference type="ARBA" id="ARBA00022771"/>
    </source>
</evidence>
<dbReference type="EnsemblMetazoa" id="XM_038192528.1">
    <property type="protein sequence ID" value="XP_038048456.1"/>
    <property type="gene ID" value="LOC119722420"/>
</dbReference>
<dbReference type="SUPFAM" id="SSF57903">
    <property type="entry name" value="FYVE/PHD zinc finger"/>
    <property type="match status" value="2"/>
</dbReference>
<dbReference type="OMA" id="HTHEDAT"/>
<dbReference type="GO" id="GO:0003682">
    <property type="term" value="F:chromatin binding"/>
    <property type="evidence" value="ECO:0007669"/>
    <property type="project" value="TreeGrafter"/>
</dbReference>
<dbReference type="GeneID" id="119722420"/>
<dbReference type="InterPro" id="IPR013083">
    <property type="entry name" value="Znf_RING/FYVE/PHD"/>
</dbReference>
<keyword evidence="10" id="KW-0539">Nucleus</keyword>
<dbReference type="GO" id="GO:0003677">
    <property type="term" value="F:DNA binding"/>
    <property type="evidence" value="ECO:0007669"/>
    <property type="project" value="InterPro"/>
</dbReference>
<keyword evidence="8" id="KW-0832">Ubl conjugation</keyword>
<evidence type="ECO:0000256" key="2">
    <source>
        <dbReference type="ARBA" id="ARBA00022491"/>
    </source>
</evidence>
<feature type="domain" description="SAMD1-like winged helix (WH)" evidence="14">
    <location>
        <begin position="1"/>
        <end position="74"/>
    </location>
</feature>
<evidence type="ECO:0000256" key="1">
    <source>
        <dbReference type="ARBA" id="ARBA00004123"/>
    </source>
</evidence>
<feature type="domain" description="PHD-type" evidence="13">
    <location>
        <begin position="279"/>
        <end position="339"/>
    </location>
</feature>
<evidence type="ECO:0000259" key="14">
    <source>
        <dbReference type="PROSITE" id="PS52014"/>
    </source>
</evidence>
<dbReference type="PROSITE" id="PS50016">
    <property type="entry name" value="ZF_PHD_2"/>
    <property type="match status" value="2"/>
</dbReference>
<dbReference type="PANTHER" id="PTHR12247">
    <property type="entry name" value="POLYCOMB GROUP PROTEIN"/>
    <property type="match status" value="1"/>
</dbReference>
<feature type="region of interest" description="Disordered" evidence="12">
    <location>
        <begin position="496"/>
        <end position="535"/>
    </location>
</feature>
<feature type="region of interest" description="Disordered" evidence="12">
    <location>
        <begin position="360"/>
        <end position="396"/>
    </location>
</feature>
<dbReference type="SMART" id="SM00249">
    <property type="entry name" value="PHD"/>
    <property type="match status" value="2"/>
</dbReference>
<dbReference type="SMART" id="SM00454">
    <property type="entry name" value="SAM"/>
    <property type="match status" value="1"/>
</dbReference>
<dbReference type="InterPro" id="IPR001660">
    <property type="entry name" value="SAM"/>
</dbReference>
<dbReference type="Proteomes" id="UP000887568">
    <property type="component" value="Unplaced"/>
</dbReference>
<evidence type="ECO:0000313" key="16">
    <source>
        <dbReference type="Proteomes" id="UP000887568"/>
    </source>
</evidence>
<evidence type="ECO:0000256" key="5">
    <source>
        <dbReference type="ARBA" id="ARBA00022723"/>
    </source>
</evidence>
<dbReference type="InterPro" id="IPR013761">
    <property type="entry name" value="SAM/pointed_sf"/>
</dbReference>
<dbReference type="SUPFAM" id="SSF47769">
    <property type="entry name" value="SAM/Pointed domain"/>
    <property type="match status" value="1"/>
</dbReference>
<dbReference type="Gene3D" id="3.30.40.10">
    <property type="entry name" value="Zinc/RING finger domain, C3HC4 (zinc finger)"/>
    <property type="match status" value="1"/>
</dbReference>
<name>A0A913ZBN8_PATMI</name>
<keyword evidence="5" id="KW-0479">Metal-binding</keyword>
<evidence type="ECO:0000313" key="15">
    <source>
        <dbReference type="EnsemblMetazoa" id="XP_038048456.1"/>
    </source>
</evidence>
<dbReference type="InterPro" id="IPR001965">
    <property type="entry name" value="Znf_PHD"/>
</dbReference>
<evidence type="ECO:0000256" key="3">
    <source>
        <dbReference type="ARBA" id="ARBA00022499"/>
    </source>
</evidence>
<evidence type="ECO:0000256" key="4">
    <source>
        <dbReference type="ARBA" id="ARBA00022553"/>
    </source>
</evidence>
<evidence type="ECO:0000256" key="8">
    <source>
        <dbReference type="ARBA" id="ARBA00022843"/>
    </source>
</evidence>
<accession>A0A913ZBN8</accession>
<dbReference type="GO" id="GO:0008270">
    <property type="term" value="F:zinc ion binding"/>
    <property type="evidence" value="ECO:0007669"/>
    <property type="project" value="UniProtKB-KW"/>
</dbReference>
<dbReference type="InterPro" id="IPR048589">
    <property type="entry name" value="SAMD1-like_WH"/>
</dbReference>
<dbReference type="OrthoDB" id="10004495at2759"/>
<dbReference type="GO" id="GO:0006325">
    <property type="term" value="P:chromatin organization"/>
    <property type="evidence" value="ECO:0007669"/>
    <property type="project" value="UniProtKB-KW"/>
</dbReference>
<keyword evidence="6 11" id="KW-0863">Zinc-finger</keyword>
<keyword evidence="16" id="KW-1185">Reference proteome</keyword>
<keyword evidence="7" id="KW-0862">Zinc</keyword>
<evidence type="ECO:0000256" key="10">
    <source>
        <dbReference type="ARBA" id="ARBA00023242"/>
    </source>
</evidence>
<comment type="subcellular location">
    <subcellularLocation>
        <location evidence="1">Nucleus</location>
    </subcellularLocation>
</comment>